<dbReference type="Proteomes" id="UP000799441">
    <property type="component" value="Unassembled WGS sequence"/>
</dbReference>
<protein>
    <submittedName>
        <fullName evidence="2">Uncharacterized protein</fullName>
    </submittedName>
</protein>
<organism evidence="2 3">
    <name type="scientific">Polychaeton citri CBS 116435</name>
    <dbReference type="NCBI Taxonomy" id="1314669"/>
    <lineage>
        <taxon>Eukaryota</taxon>
        <taxon>Fungi</taxon>
        <taxon>Dikarya</taxon>
        <taxon>Ascomycota</taxon>
        <taxon>Pezizomycotina</taxon>
        <taxon>Dothideomycetes</taxon>
        <taxon>Dothideomycetidae</taxon>
        <taxon>Capnodiales</taxon>
        <taxon>Capnodiaceae</taxon>
        <taxon>Polychaeton</taxon>
    </lineage>
</organism>
<name>A0A9P4PYT8_9PEZI</name>
<gene>
    <name evidence="2" type="ORF">K431DRAFT_153653</name>
</gene>
<sequence>MFDDRGTRAVQVGSRADGRLPRREQRRARRCMALTRRPVGCLPILPSVDSPPRAQRQCYRSRCGTIEDWNSNGDGNGNMALLQRSGIHPPIHPRTGLPLSLAHSRTHPCNASIPQWPLVVFSFDRLAALARPQSPSPEAFQRFLSAHVCVFLPSLSVPQAPPKHNQFLLYLIIDFGRPLFSSQLTVQSLL</sequence>
<accession>A0A9P4PYT8</accession>
<reference evidence="2" key="1">
    <citation type="journal article" date="2020" name="Stud. Mycol.">
        <title>101 Dothideomycetes genomes: a test case for predicting lifestyles and emergence of pathogens.</title>
        <authorList>
            <person name="Haridas S."/>
            <person name="Albert R."/>
            <person name="Binder M."/>
            <person name="Bloem J."/>
            <person name="Labutti K."/>
            <person name="Salamov A."/>
            <person name="Andreopoulos B."/>
            <person name="Baker S."/>
            <person name="Barry K."/>
            <person name="Bills G."/>
            <person name="Bluhm B."/>
            <person name="Cannon C."/>
            <person name="Castanera R."/>
            <person name="Culley D."/>
            <person name="Daum C."/>
            <person name="Ezra D."/>
            <person name="Gonzalez J."/>
            <person name="Henrissat B."/>
            <person name="Kuo A."/>
            <person name="Liang C."/>
            <person name="Lipzen A."/>
            <person name="Lutzoni F."/>
            <person name="Magnuson J."/>
            <person name="Mondo S."/>
            <person name="Nolan M."/>
            <person name="Ohm R."/>
            <person name="Pangilinan J."/>
            <person name="Park H.-J."/>
            <person name="Ramirez L."/>
            <person name="Alfaro M."/>
            <person name="Sun H."/>
            <person name="Tritt A."/>
            <person name="Yoshinaga Y."/>
            <person name="Zwiers L.-H."/>
            <person name="Turgeon B."/>
            <person name="Goodwin S."/>
            <person name="Spatafora J."/>
            <person name="Crous P."/>
            <person name="Grigoriev I."/>
        </authorList>
    </citation>
    <scope>NUCLEOTIDE SEQUENCE</scope>
    <source>
        <strain evidence="2">CBS 116435</strain>
    </source>
</reference>
<feature type="region of interest" description="Disordered" evidence="1">
    <location>
        <begin position="1"/>
        <end position="25"/>
    </location>
</feature>
<keyword evidence="3" id="KW-1185">Reference proteome</keyword>
<evidence type="ECO:0000313" key="3">
    <source>
        <dbReference type="Proteomes" id="UP000799441"/>
    </source>
</evidence>
<proteinExistence type="predicted"/>
<evidence type="ECO:0000256" key="1">
    <source>
        <dbReference type="SAM" id="MobiDB-lite"/>
    </source>
</evidence>
<dbReference type="EMBL" id="MU003843">
    <property type="protein sequence ID" value="KAF2717468.1"/>
    <property type="molecule type" value="Genomic_DNA"/>
</dbReference>
<dbReference type="AlphaFoldDB" id="A0A9P4PYT8"/>
<evidence type="ECO:0000313" key="2">
    <source>
        <dbReference type="EMBL" id="KAF2717468.1"/>
    </source>
</evidence>
<comment type="caution">
    <text evidence="2">The sequence shown here is derived from an EMBL/GenBank/DDBJ whole genome shotgun (WGS) entry which is preliminary data.</text>
</comment>